<organism evidence="1 2">
    <name type="scientific">Aphis glycines</name>
    <name type="common">Soybean aphid</name>
    <dbReference type="NCBI Taxonomy" id="307491"/>
    <lineage>
        <taxon>Eukaryota</taxon>
        <taxon>Metazoa</taxon>
        <taxon>Ecdysozoa</taxon>
        <taxon>Arthropoda</taxon>
        <taxon>Hexapoda</taxon>
        <taxon>Insecta</taxon>
        <taxon>Pterygota</taxon>
        <taxon>Neoptera</taxon>
        <taxon>Paraneoptera</taxon>
        <taxon>Hemiptera</taxon>
        <taxon>Sternorrhyncha</taxon>
        <taxon>Aphidomorpha</taxon>
        <taxon>Aphidoidea</taxon>
        <taxon>Aphididae</taxon>
        <taxon>Aphidini</taxon>
        <taxon>Aphis</taxon>
        <taxon>Aphis</taxon>
    </lineage>
</organism>
<protein>
    <submittedName>
        <fullName evidence="1">Uncharacterized protein</fullName>
    </submittedName>
</protein>
<dbReference type="EMBL" id="VYZN01000039">
    <property type="protein sequence ID" value="KAE9532375.1"/>
    <property type="molecule type" value="Genomic_DNA"/>
</dbReference>
<dbReference type="Proteomes" id="UP000475862">
    <property type="component" value="Unassembled WGS sequence"/>
</dbReference>
<proteinExistence type="predicted"/>
<dbReference type="AlphaFoldDB" id="A0A6G0THF6"/>
<evidence type="ECO:0000313" key="2">
    <source>
        <dbReference type="Proteomes" id="UP000475862"/>
    </source>
</evidence>
<gene>
    <name evidence="1" type="ORF">AGLY_009998</name>
</gene>
<comment type="caution">
    <text evidence="1">The sequence shown here is derived from an EMBL/GenBank/DDBJ whole genome shotgun (WGS) entry which is preliminary data.</text>
</comment>
<accession>A0A6G0THF6</accession>
<keyword evidence="2" id="KW-1185">Reference proteome</keyword>
<name>A0A6G0THF6_APHGL</name>
<sequence length="186" mass="21344">MADLVDIRGGSQVALVVSPYFWPSKMCCYASLNGLKCGERAVFWSVSLPVFIRFDRPLYACRWIRSYQICAIDDGILIQYYLDLNIFSNKLSFTYTYNSSPSCNSRLGKNSNVVNNNNDTRFYVIVPINVLRGIPWSQEQHLFINFKDFFENVDEPIEIKIQSNVKFLTFSGLLIPLKVAVVPEKT</sequence>
<reference evidence="1 2" key="1">
    <citation type="submission" date="2019-08" db="EMBL/GenBank/DDBJ databases">
        <title>The genome of the soybean aphid Biotype 1, its phylome, world population structure and adaptation to the North American continent.</title>
        <authorList>
            <person name="Giordano R."/>
            <person name="Donthu R.K."/>
            <person name="Hernandez A.G."/>
            <person name="Wright C.L."/>
            <person name="Zimin A.V."/>
        </authorList>
    </citation>
    <scope>NUCLEOTIDE SEQUENCE [LARGE SCALE GENOMIC DNA]</scope>
    <source>
        <tissue evidence="1">Whole aphids</tissue>
    </source>
</reference>
<evidence type="ECO:0000313" key="1">
    <source>
        <dbReference type="EMBL" id="KAE9532375.1"/>
    </source>
</evidence>